<evidence type="ECO:0008006" key="3">
    <source>
        <dbReference type="Google" id="ProtNLM"/>
    </source>
</evidence>
<reference evidence="2" key="1">
    <citation type="submission" date="2013-02" db="EMBL/GenBank/DDBJ databases">
        <authorList>
            <consortium name="The Broad Institute Genome Sequencing Platform"/>
            <person name="Cuomo C."/>
            <person name="Becnel J."/>
            <person name="Sanscrainte N."/>
            <person name="Walker B."/>
            <person name="Young S.K."/>
            <person name="Zeng Q."/>
            <person name="Gargeya S."/>
            <person name="Fitzgerald M."/>
            <person name="Haas B."/>
            <person name="Abouelleil A."/>
            <person name="Alvarado L."/>
            <person name="Arachchi H.M."/>
            <person name="Berlin A.M."/>
            <person name="Chapman S.B."/>
            <person name="Dewar J."/>
            <person name="Goldberg J."/>
            <person name="Griggs A."/>
            <person name="Gujja S."/>
            <person name="Hansen M."/>
            <person name="Howarth C."/>
            <person name="Imamovic A."/>
            <person name="Larimer J."/>
            <person name="McCowan C."/>
            <person name="Murphy C."/>
            <person name="Neiman D."/>
            <person name="Pearson M."/>
            <person name="Priest M."/>
            <person name="Roberts A."/>
            <person name="Saif S."/>
            <person name="Shea T."/>
            <person name="Sisk P."/>
            <person name="Sykes S."/>
            <person name="Wortman J."/>
            <person name="Nusbaum C."/>
            <person name="Birren B."/>
        </authorList>
    </citation>
    <scope>NUCLEOTIDE SEQUENCE [LARGE SCALE GENOMIC DNA]</scope>
    <source>
        <strain evidence="2">PRA339</strain>
    </source>
</reference>
<dbReference type="Gene3D" id="1.25.10.10">
    <property type="entry name" value="Leucine-rich Repeat Variant"/>
    <property type="match status" value="2"/>
</dbReference>
<keyword evidence="2" id="KW-1185">Reference proteome</keyword>
<sequence length="582" mass="69001">MLPGFVHSTKPSYTFCKTLSSLEQDIKNKEVKEYTEYINKCSNECELFHKKAMLYYQLKCKNICVKLAEECITSDDPLLRYLSIKLLTKENKLKNIVLYLDDSFYKIRKLILRKLYKLKIPVDVEKVKEITFDQNSGVKKLALKYLLSMNYKINERICKLINDKDKEIRIYAAKSIRKLKFNNLKTLFTKSENGVFIYGLEDENKEVRLETIRSIYAMTDASIKDEAFDFLTYILTDEKEELRLEASIILKKLSKKLSWKIPLENLKLLLLTLEEKNKRIVKNVLILCGNLIYSLETLIMFDKIIEKLETGKNKELLYLCIKRIVRGNSELFNIKADKISKMLLKEKKNNKDILDNKYFANLIVLNELNKKGYDFKNKQKFKDDFDFLKIKLFKEKKLSEENYFLQLKRSLIDALHAENINIFKDLFLKNNYDNTFTVFFSELFKGILIYKNNNNLLSINYVLKKYNLENEISNLIELEEIIKNLKESQIKNIFFMINVLESEVKSRKPLDIKIRIATNCEQGYFLRIKDEVSGDKCYFKVKKIVKVYFMIESIENISLCIVKREDYDFLMTKPVKLTEFIK</sequence>
<dbReference type="InterPro" id="IPR011989">
    <property type="entry name" value="ARM-like"/>
</dbReference>
<reference evidence="1 2" key="2">
    <citation type="submission" date="2014-03" db="EMBL/GenBank/DDBJ databases">
        <title>The Genome Sequence of Anncaliia algerae insect isolate PRA339.</title>
        <authorList>
            <consortium name="The Broad Institute Genome Sequencing Platform"/>
            <consortium name="The Broad Institute Genome Sequencing Center for Infectious Disease"/>
            <person name="Cuomo C."/>
            <person name="Becnel J."/>
            <person name="Sanscrainte N."/>
            <person name="Walker B."/>
            <person name="Young S.K."/>
            <person name="Zeng Q."/>
            <person name="Gargeya S."/>
            <person name="Fitzgerald M."/>
            <person name="Haas B."/>
            <person name="Abouelleil A."/>
            <person name="Alvarado L."/>
            <person name="Arachchi H.M."/>
            <person name="Berlin A.M."/>
            <person name="Chapman S.B."/>
            <person name="Dewar J."/>
            <person name="Goldberg J."/>
            <person name="Griggs A."/>
            <person name="Gujja S."/>
            <person name="Hansen M."/>
            <person name="Howarth C."/>
            <person name="Imamovic A."/>
            <person name="Larimer J."/>
            <person name="McCowan C."/>
            <person name="Murphy C."/>
            <person name="Neiman D."/>
            <person name="Pearson M."/>
            <person name="Priest M."/>
            <person name="Roberts A."/>
            <person name="Saif S."/>
            <person name="Shea T."/>
            <person name="Sisk P."/>
            <person name="Sykes S."/>
            <person name="Wortman J."/>
            <person name="Nusbaum C."/>
            <person name="Birren B."/>
        </authorList>
    </citation>
    <scope>NUCLEOTIDE SEQUENCE [LARGE SCALE GENOMIC DNA]</scope>
    <source>
        <strain evidence="1 2">PRA339</strain>
    </source>
</reference>
<accession>A0A059F4S7</accession>
<dbReference type="STRING" id="1288291.A0A059F4S7"/>
<dbReference type="OrthoDB" id="2189986at2759"/>
<dbReference type="EMBL" id="KK365131">
    <property type="protein sequence ID" value="KCZ82200.1"/>
    <property type="molecule type" value="Genomic_DNA"/>
</dbReference>
<name>A0A059F4S7_9MICR</name>
<dbReference type="InterPro" id="IPR016024">
    <property type="entry name" value="ARM-type_fold"/>
</dbReference>
<dbReference type="AlphaFoldDB" id="A0A059F4S7"/>
<dbReference type="Proteomes" id="UP000030655">
    <property type="component" value="Unassembled WGS sequence"/>
</dbReference>
<proteinExistence type="predicted"/>
<protein>
    <recommendedName>
        <fullName evidence="3">Clathrin/coatomer adaptor adaptin-like N-terminal domain-containing protein</fullName>
    </recommendedName>
</protein>
<evidence type="ECO:0000313" key="1">
    <source>
        <dbReference type="EMBL" id="KCZ82200.1"/>
    </source>
</evidence>
<evidence type="ECO:0000313" key="2">
    <source>
        <dbReference type="Proteomes" id="UP000030655"/>
    </source>
</evidence>
<dbReference type="VEuPathDB" id="MicrosporidiaDB:H312_00223"/>
<dbReference type="SUPFAM" id="SSF48371">
    <property type="entry name" value="ARM repeat"/>
    <property type="match status" value="1"/>
</dbReference>
<dbReference type="HOGENOM" id="CLU_468473_0_0_1"/>
<gene>
    <name evidence="1" type="ORF">H312_00223</name>
</gene>
<organism evidence="1 2">
    <name type="scientific">Anncaliia algerae PRA339</name>
    <dbReference type="NCBI Taxonomy" id="1288291"/>
    <lineage>
        <taxon>Eukaryota</taxon>
        <taxon>Fungi</taxon>
        <taxon>Fungi incertae sedis</taxon>
        <taxon>Microsporidia</taxon>
        <taxon>Tubulinosematoidea</taxon>
        <taxon>Tubulinosematidae</taxon>
        <taxon>Anncaliia</taxon>
    </lineage>
</organism>